<dbReference type="EMBL" id="UINC01200394">
    <property type="protein sequence ID" value="SVE19256.1"/>
    <property type="molecule type" value="Genomic_DNA"/>
</dbReference>
<protein>
    <submittedName>
        <fullName evidence="2">Uncharacterized protein</fullName>
    </submittedName>
</protein>
<dbReference type="AlphaFoldDB" id="A0A383BGE4"/>
<proteinExistence type="predicted"/>
<accession>A0A383BGE4</accession>
<organism evidence="2">
    <name type="scientific">marine metagenome</name>
    <dbReference type="NCBI Taxonomy" id="408172"/>
    <lineage>
        <taxon>unclassified sequences</taxon>
        <taxon>metagenomes</taxon>
        <taxon>ecological metagenomes</taxon>
    </lineage>
</organism>
<reference evidence="2" key="1">
    <citation type="submission" date="2018-05" db="EMBL/GenBank/DDBJ databases">
        <authorList>
            <person name="Lanie J.A."/>
            <person name="Ng W.-L."/>
            <person name="Kazmierczak K.M."/>
            <person name="Andrzejewski T.M."/>
            <person name="Davidsen T.M."/>
            <person name="Wayne K.J."/>
            <person name="Tettelin H."/>
            <person name="Glass J.I."/>
            <person name="Rusch D."/>
            <person name="Podicherti R."/>
            <person name="Tsui H.-C.T."/>
            <person name="Winkler M.E."/>
        </authorList>
    </citation>
    <scope>NUCLEOTIDE SEQUENCE</scope>
</reference>
<evidence type="ECO:0000313" key="2">
    <source>
        <dbReference type="EMBL" id="SVE19256.1"/>
    </source>
</evidence>
<sequence>CQTLENSFDNQTGEFIGDAGENMEE</sequence>
<feature type="non-terminal residue" evidence="2">
    <location>
        <position position="1"/>
    </location>
</feature>
<evidence type="ECO:0000256" key="1">
    <source>
        <dbReference type="SAM" id="MobiDB-lite"/>
    </source>
</evidence>
<name>A0A383BGE4_9ZZZZ</name>
<gene>
    <name evidence="2" type="ORF">METZ01_LOCUS472110</name>
</gene>
<feature type="region of interest" description="Disordered" evidence="1">
    <location>
        <begin position="1"/>
        <end position="25"/>
    </location>
</feature>
<feature type="compositionally biased region" description="Polar residues" evidence="1">
    <location>
        <begin position="1"/>
        <end position="13"/>
    </location>
</feature>